<dbReference type="EMBL" id="MK500590">
    <property type="protein sequence ID" value="QBK93158.1"/>
    <property type="molecule type" value="Genomic_DNA"/>
</dbReference>
<evidence type="ECO:0000313" key="1">
    <source>
        <dbReference type="EMBL" id="QBK93158.1"/>
    </source>
</evidence>
<gene>
    <name evidence="1" type="ORF">LCPAC403_02920</name>
</gene>
<accession>A0A481ZB50</accession>
<protein>
    <submittedName>
        <fullName evidence="1">Uncharacterized protein</fullName>
    </submittedName>
</protein>
<proteinExistence type="predicted"/>
<organism evidence="1">
    <name type="scientific">Pithovirus LCPAC403</name>
    <dbReference type="NCBI Taxonomy" id="2506596"/>
    <lineage>
        <taxon>Viruses</taxon>
        <taxon>Pithoviruses</taxon>
    </lineage>
</organism>
<sequence>MKNVRRNLVIDQQEQFTLEESILKKNPIFVHISNANNNSVIHPLSKDTPKSIENQKDIHVIHARKNL</sequence>
<reference evidence="1" key="1">
    <citation type="journal article" date="2019" name="MBio">
        <title>Virus Genomes from Deep Sea Sediments Expand the Ocean Megavirome and Support Independent Origins of Viral Gigantism.</title>
        <authorList>
            <person name="Backstrom D."/>
            <person name="Yutin N."/>
            <person name="Jorgensen S.L."/>
            <person name="Dharamshi J."/>
            <person name="Homa F."/>
            <person name="Zaremba-Niedwiedzka K."/>
            <person name="Spang A."/>
            <person name="Wolf Y.I."/>
            <person name="Koonin E.V."/>
            <person name="Ettema T.J."/>
        </authorList>
    </citation>
    <scope>NUCLEOTIDE SEQUENCE</scope>
</reference>
<name>A0A481ZB50_9VIRU</name>